<feature type="transmembrane region" description="Helical" evidence="6">
    <location>
        <begin position="21"/>
        <end position="39"/>
    </location>
</feature>
<protein>
    <recommendedName>
        <fullName evidence="7">Ion transport domain-containing protein</fullName>
    </recommendedName>
</protein>
<feature type="transmembrane region" description="Helical" evidence="6">
    <location>
        <begin position="90"/>
        <end position="109"/>
    </location>
</feature>
<dbReference type="InterPro" id="IPR027359">
    <property type="entry name" value="Volt_channel_dom_sf"/>
</dbReference>
<feature type="compositionally biased region" description="Acidic residues" evidence="5">
    <location>
        <begin position="906"/>
        <end position="918"/>
    </location>
</feature>
<dbReference type="EMBL" id="CAXLJM020000148">
    <property type="protein sequence ID" value="CAL8141951.1"/>
    <property type="molecule type" value="Genomic_DNA"/>
</dbReference>
<organism evidence="8 9">
    <name type="scientific">Orchesella dallaii</name>
    <dbReference type="NCBI Taxonomy" id="48710"/>
    <lineage>
        <taxon>Eukaryota</taxon>
        <taxon>Metazoa</taxon>
        <taxon>Ecdysozoa</taxon>
        <taxon>Arthropoda</taxon>
        <taxon>Hexapoda</taxon>
        <taxon>Collembola</taxon>
        <taxon>Entomobryomorpha</taxon>
        <taxon>Entomobryoidea</taxon>
        <taxon>Orchesellidae</taxon>
        <taxon>Orchesellinae</taxon>
        <taxon>Orchesella</taxon>
    </lineage>
</organism>
<evidence type="ECO:0000259" key="7">
    <source>
        <dbReference type="Pfam" id="PF00520"/>
    </source>
</evidence>
<dbReference type="SUPFAM" id="SSF81324">
    <property type="entry name" value="Voltage-gated potassium channels"/>
    <property type="match status" value="3"/>
</dbReference>
<keyword evidence="4 6" id="KW-0472">Membrane</keyword>
<evidence type="ECO:0000313" key="8">
    <source>
        <dbReference type="EMBL" id="CAL8141951.1"/>
    </source>
</evidence>
<feature type="domain" description="Ion transport" evidence="7">
    <location>
        <begin position="1032"/>
        <end position="1116"/>
    </location>
</feature>
<feature type="transmembrane region" description="Helical" evidence="6">
    <location>
        <begin position="1067"/>
        <end position="1088"/>
    </location>
</feature>
<dbReference type="PANTHER" id="PTHR10037:SF62">
    <property type="entry name" value="SODIUM CHANNEL PROTEIN 60E"/>
    <property type="match status" value="1"/>
</dbReference>
<evidence type="ECO:0000256" key="5">
    <source>
        <dbReference type="SAM" id="MobiDB-lite"/>
    </source>
</evidence>
<keyword evidence="3 6" id="KW-1133">Transmembrane helix</keyword>
<evidence type="ECO:0000256" key="2">
    <source>
        <dbReference type="ARBA" id="ARBA00022692"/>
    </source>
</evidence>
<evidence type="ECO:0000256" key="1">
    <source>
        <dbReference type="ARBA" id="ARBA00004141"/>
    </source>
</evidence>
<accession>A0ABP1S2D8</accession>
<evidence type="ECO:0000256" key="6">
    <source>
        <dbReference type="SAM" id="Phobius"/>
    </source>
</evidence>
<dbReference type="Proteomes" id="UP001642540">
    <property type="component" value="Unassembled WGS sequence"/>
</dbReference>
<dbReference type="InterPro" id="IPR043203">
    <property type="entry name" value="VGCC_Ca_Na"/>
</dbReference>
<comment type="caution">
    <text evidence="8">The sequence shown here is derived from an EMBL/GenBank/DDBJ whole genome shotgun (WGS) entry which is preliminary data.</text>
</comment>
<name>A0ABP1S2D8_9HEXA</name>
<feature type="region of interest" description="Disordered" evidence="5">
    <location>
        <begin position="901"/>
        <end position="921"/>
    </location>
</feature>
<feature type="domain" description="Ion transport" evidence="7">
    <location>
        <begin position="1"/>
        <end position="267"/>
    </location>
</feature>
<feature type="transmembrane region" description="Helical" evidence="6">
    <location>
        <begin position="238"/>
        <end position="264"/>
    </location>
</feature>
<feature type="region of interest" description="Disordered" evidence="5">
    <location>
        <begin position="805"/>
        <end position="824"/>
    </location>
</feature>
<dbReference type="Gene3D" id="1.20.120.350">
    <property type="entry name" value="Voltage-gated potassium channels. Chain C"/>
    <property type="match status" value="3"/>
</dbReference>
<feature type="transmembrane region" description="Helical" evidence="6">
    <location>
        <begin position="682"/>
        <end position="709"/>
    </location>
</feature>
<feature type="transmembrane region" description="Helical" evidence="6">
    <location>
        <begin position="1037"/>
        <end position="1055"/>
    </location>
</feature>
<evidence type="ECO:0000313" key="9">
    <source>
        <dbReference type="Proteomes" id="UP001642540"/>
    </source>
</evidence>
<keyword evidence="9" id="KW-1185">Reference proteome</keyword>
<feature type="transmembrane region" description="Helical" evidence="6">
    <location>
        <begin position="642"/>
        <end position="670"/>
    </location>
</feature>
<sequence length="1138" mass="132950">MFIKIIAKGFVCQRMSYLRNGWNVLDFVVVISSYTSYLSELIVNNDFEVGNLEFLRIFRVLRAFKTISILPGLKKIVNALINSAVQLFEVLGLTLFVIMICALVGMEFFHGHFRNKCVRIQGETNDDGTVPQFREITKGLSFFMTDWLYNMWVENEHNWLYRDFPDSEALPCGNSSTARHCEDGYVCLEIRNSQSPNNGWISFDTFLLAALQTLQVMTLDYWERTYEIAMSTVGRESVIYFILVIFIGGYYMLNLMLAVVTLCYEKEQSSPDIKSTKLSVQKRLELTRQMSNFHFEHLNQQRLRLFEGYRNRSGRERDELLLRMMKAEEFAHPVMRDRFESSAQCVSAMYKVLQINHRYKALKLSQTQLQQNALTNKYRKPLPEDGCYEEYQMYEGHSDAELDDEHDDKCLKLGNGQYCNLNLEGFDQTFVVQNKTKFITRPVQEKTFPLYPDQPRWESIKIWLGLWRHVVQPLVEDWKWRNLMTCCIFINTVISCLEHHRQPKWLDQMIYYSNETFTDIFLVELVLKAIAYQHHFFQYGWNKFDLFVVIGSVVDTHLQNFVGYKGLRALKLLRILKLAQAWDTMKILLNILIGAMGEMANLILILFIAIYIFAIFGMQFLAGGYEPTKFRADFYPANYPRLAWQNLFSSFIMVFRVFCGEWIVLTWECIEAHRSDKEEFKCFLMFIPTLVLGNFIILNLFVALLLHIFDSADEMKKSLKENRRGRAAGFRRFWKRLKRRFSKEQVKKKVEKKKKVAFQWMKGRNKIAPLPLPSENAPEDLAISQTEEQGEEDSKSKTDLGSIKEALSTPTNTAPTTTNTDVPPTSAISPFPLFPEANKKKNILSMFKAAVAAHRQLRIVLPYRLPKWRFYKVVLKYKEYEDGKIDHDSDVDDEELMHGTKRETDQNEANDEFQENQDEASVGKNQRFREVAYRVVLMIRKTHGEKLMAAFERAKEQQLRDDCLAARANKNKDTVDDVVEVGEKVKEEVPLNPCFPLSWYSKARCFSGLLEKTNDHPTLDFHRRKILCIVNHSSYEWLTLVLIIISSVLLTFDDIHLNSRPRLKKFLFYSSSIITLIFLTDFCLKVFAKGVHFCFTNGWMLLDFIVVMVCDPHLIYDESYCVQCCIFKFGRSLIASFV</sequence>
<evidence type="ECO:0000256" key="4">
    <source>
        <dbReference type="ARBA" id="ARBA00023136"/>
    </source>
</evidence>
<dbReference type="InterPro" id="IPR005821">
    <property type="entry name" value="Ion_trans_dom"/>
</dbReference>
<feature type="transmembrane region" description="Helical" evidence="6">
    <location>
        <begin position="602"/>
        <end position="622"/>
    </location>
</feature>
<comment type="subcellular location">
    <subcellularLocation>
        <location evidence="1">Membrane</location>
        <topology evidence="1">Multi-pass membrane protein</topology>
    </subcellularLocation>
</comment>
<dbReference type="Pfam" id="PF00520">
    <property type="entry name" value="Ion_trans"/>
    <property type="match status" value="3"/>
</dbReference>
<gene>
    <name evidence="8" type="ORF">ODALV1_LOCUS28905</name>
</gene>
<reference evidence="8 9" key="1">
    <citation type="submission" date="2024-08" db="EMBL/GenBank/DDBJ databases">
        <authorList>
            <person name="Cucini C."/>
            <person name="Frati F."/>
        </authorList>
    </citation>
    <scope>NUCLEOTIDE SEQUENCE [LARGE SCALE GENOMIC DNA]</scope>
</reference>
<proteinExistence type="predicted"/>
<evidence type="ECO:0000256" key="3">
    <source>
        <dbReference type="ARBA" id="ARBA00022989"/>
    </source>
</evidence>
<dbReference type="PANTHER" id="PTHR10037">
    <property type="entry name" value="VOLTAGE-GATED CATION CHANNEL CALCIUM AND SODIUM"/>
    <property type="match status" value="1"/>
</dbReference>
<feature type="domain" description="Ion transport" evidence="7">
    <location>
        <begin position="480"/>
        <end position="714"/>
    </location>
</feature>
<dbReference type="Gene3D" id="1.10.287.70">
    <property type="match status" value="2"/>
</dbReference>
<keyword evidence="2 6" id="KW-0812">Transmembrane</keyword>
<feature type="compositionally biased region" description="Low complexity" evidence="5">
    <location>
        <begin position="809"/>
        <end position="824"/>
    </location>
</feature>